<dbReference type="InterPro" id="IPR011683">
    <property type="entry name" value="Glyco_hydro_53"/>
</dbReference>
<dbReference type="EMBL" id="NSKE01000001">
    <property type="protein sequence ID" value="PAU95599.1"/>
    <property type="molecule type" value="Genomic_DNA"/>
</dbReference>
<keyword evidence="2 4" id="KW-0378">Hydrolase</keyword>
<dbReference type="AlphaFoldDB" id="A0A2A2GFD9"/>
<evidence type="ECO:0000256" key="4">
    <source>
        <dbReference type="RuleBase" id="RU361192"/>
    </source>
</evidence>
<evidence type="ECO:0000256" key="1">
    <source>
        <dbReference type="ARBA" id="ARBA00010687"/>
    </source>
</evidence>
<dbReference type="Proteomes" id="UP000218831">
    <property type="component" value="Unassembled WGS sequence"/>
</dbReference>
<name>A0A2A2GFD9_9BACT</name>
<dbReference type="GO" id="GO:0031218">
    <property type="term" value="F:arabinogalactan endo-1,4-beta-galactosidase activity"/>
    <property type="evidence" value="ECO:0007669"/>
    <property type="project" value="UniProtKB-EC"/>
</dbReference>
<evidence type="ECO:0000313" key="6">
    <source>
        <dbReference type="EMBL" id="PAU95599.1"/>
    </source>
</evidence>
<dbReference type="OrthoDB" id="9768786at2"/>
<dbReference type="PROSITE" id="PS51257">
    <property type="entry name" value="PROKAR_LIPOPROTEIN"/>
    <property type="match status" value="1"/>
</dbReference>
<evidence type="ECO:0000256" key="2">
    <source>
        <dbReference type="ARBA" id="ARBA00022801"/>
    </source>
</evidence>
<gene>
    <name evidence="6" type="ORF">CK503_00605</name>
</gene>
<protein>
    <recommendedName>
        <fullName evidence="4">Arabinogalactan endo-beta-1,4-galactanase</fullName>
        <ecNumber evidence="4">3.2.1.89</ecNumber>
    </recommendedName>
</protein>
<dbReference type="PANTHER" id="PTHR34983:SF2">
    <property type="entry name" value="ENDO-BETA-1,4-GALACTANASE"/>
    <property type="match status" value="1"/>
</dbReference>
<accession>A0A2A2GFD9</accession>
<dbReference type="GO" id="GO:0045490">
    <property type="term" value="P:pectin catabolic process"/>
    <property type="evidence" value="ECO:0007669"/>
    <property type="project" value="TreeGrafter"/>
</dbReference>
<evidence type="ECO:0000313" key="7">
    <source>
        <dbReference type="Proteomes" id="UP000218831"/>
    </source>
</evidence>
<proteinExistence type="inferred from homology"/>
<keyword evidence="3 4" id="KW-0326">Glycosidase</keyword>
<dbReference type="Gene3D" id="3.20.20.80">
    <property type="entry name" value="Glycosidases"/>
    <property type="match status" value="1"/>
</dbReference>
<dbReference type="InterPro" id="IPR017853">
    <property type="entry name" value="GH"/>
</dbReference>
<sequence>MTQKYIFLIILSLSILSCQDNSPTNGDSDGNDDHGSTPEQEETSGDFVMGADLSYVNQILDKGGTYRDSGTVENPYKIFSDYGTDVARFRLWHDPEWTANVYEGEDNPMYNDLADVKRAIRQAKKHGMGVNLDFHYSDTWADPDHQNIPEAWRDITDLEKLKDVVYNYTKETLQHLEGEGLMPEYVQIGNETNCGLMYSNAPQDFPSLNVCDGHWSNTGEVINSGIEAVREVSSSSDVDTKIILHIAQPENVSWWFDNLTTTGNVTDFDIIGFSYYTPWSDVSLNQISDHVSDFRDAFDKEVMIVETAYPWTMDYADDYNNQFGSNALVDGYPATKEGQRDFMIDLTKEVMGGGGSGLMYWEPAWITSNMKDQWGTGSSWENNTLFDFEGNVHQGIEYINYDYESN</sequence>
<dbReference type="Pfam" id="PF07745">
    <property type="entry name" value="Glyco_hydro_53"/>
    <property type="match status" value="1"/>
</dbReference>
<reference evidence="6 7" key="1">
    <citation type="submission" date="2017-08" db="EMBL/GenBank/DDBJ databases">
        <title>Aliifodinibius alkalisoli sp. nov., isolated from saline alkaline soil.</title>
        <authorList>
            <person name="Liu D."/>
            <person name="Zhang G."/>
        </authorList>
    </citation>
    <scope>NUCLEOTIDE SEQUENCE [LARGE SCALE GENOMIC DNA]</scope>
    <source>
        <strain evidence="6 7">WN023</strain>
    </source>
</reference>
<evidence type="ECO:0000256" key="5">
    <source>
        <dbReference type="SAM" id="MobiDB-lite"/>
    </source>
</evidence>
<dbReference type="EC" id="3.2.1.89" evidence="4"/>
<dbReference type="PANTHER" id="PTHR34983">
    <property type="entry name" value="ARABINOGALACTAN ENDO-BETA-1,4-GALACTANASE A"/>
    <property type="match status" value="1"/>
</dbReference>
<feature type="region of interest" description="Disordered" evidence="5">
    <location>
        <begin position="21"/>
        <end position="47"/>
    </location>
</feature>
<dbReference type="GO" id="GO:0015926">
    <property type="term" value="F:glucosidase activity"/>
    <property type="evidence" value="ECO:0007669"/>
    <property type="project" value="InterPro"/>
</dbReference>
<organism evidence="6 7">
    <name type="scientific">Fodinibius salipaludis</name>
    <dbReference type="NCBI Taxonomy" id="2032627"/>
    <lineage>
        <taxon>Bacteria</taxon>
        <taxon>Pseudomonadati</taxon>
        <taxon>Balneolota</taxon>
        <taxon>Balneolia</taxon>
        <taxon>Balneolales</taxon>
        <taxon>Balneolaceae</taxon>
        <taxon>Fodinibius</taxon>
    </lineage>
</organism>
<dbReference type="RefSeq" id="WP_095604844.1">
    <property type="nucleotide sequence ID" value="NZ_NSKE01000001.1"/>
</dbReference>
<comment type="caution">
    <text evidence="6">The sequence shown here is derived from an EMBL/GenBank/DDBJ whole genome shotgun (WGS) entry which is preliminary data.</text>
</comment>
<comment type="similarity">
    <text evidence="1 4">Belongs to the glycosyl hydrolase 53 family.</text>
</comment>
<comment type="catalytic activity">
    <reaction evidence="4">
        <text>The enzyme specifically hydrolyzes (1-&gt;4)-beta-D-galactosidic linkages in type I arabinogalactans.</text>
        <dbReference type="EC" id="3.2.1.89"/>
    </reaction>
</comment>
<keyword evidence="7" id="KW-1185">Reference proteome</keyword>
<dbReference type="SUPFAM" id="SSF51445">
    <property type="entry name" value="(Trans)glycosidases"/>
    <property type="match status" value="1"/>
</dbReference>
<evidence type="ECO:0000256" key="3">
    <source>
        <dbReference type="ARBA" id="ARBA00023295"/>
    </source>
</evidence>